<dbReference type="EMBL" id="VZPB01000046">
    <property type="protein sequence ID" value="KAB0577497.1"/>
    <property type="molecule type" value="Genomic_DNA"/>
</dbReference>
<evidence type="ECO:0000313" key="1">
    <source>
        <dbReference type="EMBL" id="KAB0577497.1"/>
    </source>
</evidence>
<dbReference type="RefSeq" id="WP_151125177.1">
    <property type="nucleotide sequence ID" value="NZ_CP088081.1"/>
</dbReference>
<comment type="caution">
    <text evidence="1">The sequence shown here is derived from an EMBL/GenBank/DDBJ whole genome shotgun (WGS) entry which is preliminary data.</text>
</comment>
<gene>
    <name evidence="1" type="ORF">F7Q92_16375</name>
</gene>
<accession>A0A643FC91</accession>
<evidence type="ECO:0000313" key="2">
    <source>
        <dbReference type="Proteomes" id="UP000430120"/>
    </source>
</evidence>
<protein>
    <submittedName>
        <fullName evidence="1">Uncharacterized protein</fullName>
    </submittedName>
</protein>
<keyword evidence="2" id="KW-1185">Reference proteome</keyword>
<dbReference type="OrthoDB" id="9926808at2"/>
<dbReference type="Proteomes" id="UP000430120">
    <property type="component" value="Unassembled WGS sequence"/>
</dbReference>
<name>A0A643FC91_IDEDE</name>
<sequence length="185" mass="20201">MQTMSTAIDRFLRIALLLLTLLPISFNCTAALHVDENRFILNQKAIEKSSYSPVLAKALKDTALISVNGEVRISDAALVILRRPSKELPLSRCGAGSEDRLALIVYSSKKLRLVDSIPLQSCENNVTLVLPDLSIPDNPADAIKLDSSELEFSTLNAEMTGPEVHRFLISPSGFKKISSPSSDVH</sequence>
<dbReference type="AlphaFoldDB" id="A0A643FC91"/>
<organism evidence="1 2">
    <name type="scientific">Ideonella dechloratans</name>
    <dbReference type="NCBI Taxonomy" id="36863"/>
    <lineage>
        <taxon>Bacteria</taxon>
        <taxon>Pseudomonadati</taxon>
        <taxon>Pseudomonadota</taxon>
        <taxon>Betaproteobacteria</taxon>
        <taxon>Burkholderiales</taxon>
        <taxon>Sphaerotilaceae</taxon>
        <taxon>Ideonella</taxon>
    </lineage>
</organism>
<proteinExistence type="predicted"/>
<reference evidence="1 2" key="1">
    <citation type="submission" date="2019-09" db="EMBL/GenBank/DDBJ databases">
        <title>Draft genome sequences of 48 bacterial type strains from the CCUG.</title>
        <authorList>
            <person name="Tunovic T."/>
            <person name="Pineiro-Iglesias B."/>
            <person name="Unosson C."/>
            <person name="Inganas E."/>
            <person name="Ohlen M."/>
            <person name="Cardew S."/>
            <person name="Jensie-Markopoulos S."/>
            <person name="Salva-Serra F."/>
            <person name="Jaen-Luchoro D."/>
            <person name="Karlsson R."/>
            <person name="Svensson-Stadler L."/>
            <person name="Chun J."/>
            <person name="Moore E."/>
        </authorList>
    </citation>
    <scope>NUCLEOTIDE SEQUENCE [LARGE SCALE GENOMIC DNA]</scope>
    <source>
        <strain evidence="1 2">CCUG 30977</strain>
    </source>
</reference>